<dbReference type="NCBIfam" id="TIGR01727">
    <property type="entry name" value="oligo_HPY"/>
    <property type="match status" value="1"/>
</dbReference>
<dbReference type="InterPro" id="IPR003439">
    <property type="entry name" value="ABC_transporter-like_ATP-bd"/>
</dbReference>
<evidence type="ECO:0000256" key="3">
    <source>
        <dbReference type="ARBA" id="ARBA00022475"/>
    </source>
</evidence>
<gene>
    <name evidence="7" type="ORF">D3H34_19750</name>
</gene>
<dbReference type="EMBL" id="QXMN01000026">
    <property type="protein sequence ID" value="RIX77196.1"/>
    <property type="molecule type" value="Genomic_DNA"/>
</dbReference>
<keyword evidence="4" id="KW-0547">Nucleotide-binding</keyword>
<keyword evidence="2" id="KW-0813">Transport</keyword>
<organism evidence="7 8">
    <name type="scientific">Acidovorax cavernicola</name>
    <dbReference type="NCBI Taxonomy" id="1675792"/>
    <lineage>
        <taxon>Bacteria</taxon>
        <taxon>Pseudomonadati</taxon>
        <taxon>Pseudomonadota</taxon>
        <taxon>Betaproteobacteria</taxon>
        <taxon>Burkholderiales</taxon>
        <taxon>Comamonadaceae</taxon>
        <taxon>Acidovorax</taxon>
    </lineage>
</organism>
<evidence type="ECO:0000256" key="5">
    <source>
        <dbReference type="ARBA" id="ARBA00022840"/>
    </source>
</evidence>
<dbReference type="GO" id="GO:0016887">
    <property type="term" value="F:ATP hydrolysis activity"/>
    <property type="evidence" value="ECO:0007669"/>
    <property type="project" value="InterPro"/>
</dbReference>
<reference evidence="7 8" key="1">
    <citation type="submission" date="2018-09" db="EMBL/GenBank/DDBJ databases">
        <title>Acidovorax cavernicola nov. sp. isolated from Gruta de las Maravillas (Aracena, Spain).</title>
        <authorList>
            <person name="Jurado V."/>
            <person name="Gutierrez-Patricio S."/>
            <person name="Gonzalez-Pimentel J.L."/>
            <person name="Miller A.Z."/>
            <person name="Laiz L."/>
            <person name="Saiz-Jimenez C."/>
        </authorList>
    </citation>
    <scope>NUCLEOTIDE SEQUENCE [LARGE SCALE GENOMIC DNA]</scope>
    <source>
        <strain evidence="7 8">1011MAR4D40.2</strain>
    </source>
</reference>
<comment type="similarity">
    <text evidence="1">Belongs to the ABC transporter superfamily.</text>
</comment>
<sequence length="339" mass="37359">MTTTTTTTPPAAKAPLLQVRELRKHYIAPRRWLRPTKPAIQAVDGVSFNVGHGETLSLVGESGCGKTTTAKSVMRLVEPTSGSVRLDGEELLTLPAHAMRQRRRDLQIIFQDPYASLNPRLTAGDIVAEPLRNFGDVSVAERRERVQWLFSRVGLRPEAAKKFPHEFSGGQRQRLGIARALALNPKLIVCDEPVSALDVSVQAQVVNLLMDLQAEFGIAYLFVAHDLAVVRHISHRVAVMYLGHIVEIADRDTLFSAPRHPYTEILLSAVPVPNPRTPAKRLLLQGDPPSPANPPSGCRFHTRCPMAQAVCKEKTPELSERPSSSHSGASSHWVACHFR</sequence>
<name>A0A9X8D2K7_9BURK</name>
<dbReference type="Pfam" id="PF08352">
    <property type="entry name" value="oligo_HPY"/>
    <property type="match status" value="1"/>
</dbReference>
<dbReference type="GO" id="GO:0055085">
    <property type="term" value="P:transmembrane transport"/>
    <property type="evidence" value="ECO:0007669"/>
    <property type="project" value="UniProtKB-ARBA"/>
</dbReference>
<dbReference type="PANTHER" id="PTHR43776:SF7">
    <property type="entry name" value="D,D-DIPEPTIDE TRANSPORT ATP-BINDING PROTEIN DDPF-RELATED"/>
    <property type="match status" value="1"/>
</dbReference>
<evidence type="ECO:0000256" key="4">
    <source>
        <dbReference type="ARBA" id="ARBA00022741"/>
    </source>
</evidence>
<dbReference type="RefSeq" id="WP_119555943.1">
    <property type="nucleotide sequence ID" value="NZ_QXMN01000026.1"/>
</dbReference>
<protein>
    <submittedName>
        <fullName evidence="7">ATP-binding cassette domain-containing protein</fullName>
    </submittedName>
</protein>
<dbReference type="AlphaFoldDB" id="A0A9X8D2K7"/>
<dbReference type="FunFam" id="3.40.50.300:FF:000016">
    <property type="entry name" value="Oligopeptide ABC transporter ATP-binding component"/>
    <property type="match status" value="1"/>
</dbReference>
<feature type="domain" description="ABC transporter" evidence="6">
    <location>
        <begin position="17"/>
        <end position="267"/>
    </location>
</feature>
<dbReference type="InterPro" id="IPR027417">
    <property type="entry name" value="P-loop_NTPase"/>
</dbReference>
<evidence type="ECO:0000256" key="1">
    <source>
        <dbReference type="ARBA" id="ARBA00005417"/>
    </source>
</evidence>
<dbReference type="SMART" id="SM00382">
    <property type="entry name" value="AAA"/>
    <property type="match status" value="1"/>
</dbReference>
<dbReference type="PANTHER" id="PTHR43776">
    <property type="entry name" value="TRANSPORT ATP-BINDING PROTEIN"/>
    <property type="match status" value="1"/>
</dbReference>
<evidence type="ECO:0000313" key="7">
    <source>
        <dbReference type="EMBL" id="RIX77196.1"/>
    </source>
</evidence>
<dbReference type="PROSITE" id="PS50893">
    <property type="entry name" value="ABC_TRANSPORTER_2"/>
    <property type="match status" value="1"/>
</dbReference>
<dbReference type="CDD" id="cd03257">
    <property type="entry name" value="ABC_NikE_OppD_transporters"/>
    <property type="match status" value="1"/>
</dbReference>
<evidence type="ECO:0000259" key="6">
    <source>
        <dbReference type="PROSITE" id="PS50893"/>
    </source>
</evidence>
<dbReference type="InterPro" id="IPR003593">
    <property type="entry name" value="AAA+_ATPase"/>
</dbReference>
<dbReference type="GO" id="GO:0005524">
    <property type="term" value="F:ATP binding"/>
    <property type="evidence" value="ECO:0007669"/>
    <property type="project" value="UniProtKB-KW"/>
</dbReference>
<dbReference type="InterPro" id="IPR013563">
    <property type="entry name" value="Oligopep_ABC_C"/>
</dbReference>
<dbReference type="OrthoDB" id="9802772at2"/>
<dbReference type="InterPro" id="IPR017871">
    <property type="entry name" value="ABC_transporter-like_CS"/>
</dbReference>
<dbReference type="PROSITE" id="PS00211">
    <property type="entry name" value="ABC_TRANSPORTER_1"/>
    <property type="match status" value="1"/>
</dbReference>
<dbReference type="InterPro" id="IPR050319">
    <property type="entry name" value="ABC_transp_ATP-bind"/>
</dbReference>
<keyword evidence="3" id="KW-1003">Cell membrane</keyword>
<keyword evidence="3" id="KW-0472">Membrane</keyword>
<proteinExistence type="inferred from homology"/>
<keyword evidence="8" id="KW-1185">Reference proteome</keyword>
<keyword evidence="5 7" id="KW-0067">ATP-binding</keyword>
<dbReference type="Proteomes" id="UP000265619">
    <property type="component" value="Unassembled WGS sequence"/>
</dbReference>
<dbReference type="SUPFAM" id="SSF52540">
    <property type="entry name" value="P-loop containing nucleoside triphosphate hydrolases"/>
    <property type="match status" value="1"/>
</dbReference>
<dbReference type="GO" id="GO:0015833">
    <property type="term" value="P:peptide transport"/>
    <property type="evidence" value="ECO:0007669"/>
    <property type="project" value="InterPro"/>
</dbReference>
<dbReference type="Pfam" id="PF00005">
    <property type="entry name" value="ABC_tran"/>
    <property type="match status" value="1"/>
</dbReference>
<accession>A0A9X8D2K7</accession>
<comment type="caution">
    <text evidence="7">The sequence shown here is derived from an EMBL/GenBank/DDBJ whole genome shotgun (WGS) entry which is preliminary data.</text>
</comment>
<evidence type="ECO:0000313" key="8">
    <source>
        <dbReference type="Proteomes" id="UP000265619"/>
    </source>
</evidence>
<evidence type="ECO:0000256" key="2">
    <source>
        <dbReference type="ARBA" id="ARBA00022448"/>
    </source>
</evidence>
<dbReference type="Gene3D" id="3.40.50.300">
    <property type="entry name" value="P-loop containing nucleotide triphosphate hydrolases"/>
    <property type="match status" value="1"/>
</dbReference>